<dbReference type="NCBIfam" id="NF005559">
    <property type="entry name" value="PRK07231.1"/>
    <property type="match status" value="1"/>
</dbReference>
<dbReference type="Gene3D" id="3.40.50.720">
    <property type="entry name" value="NAD(P)-binding Rossmann-like Domain"/>
    <property type="match status" value="1"/>
</dbReference>
<comment type="caution">
    <text evidence="3">The sequence shown here is derived from an EMBL/GenBank/DDBJ whole genome shotgun (WGS) entry which is preliminary data.</text>
</comment>
<dbReference type="FunFam" id="3.40.50.720:FF:000084">
    <property type="entry name" value="Short-chain dehydrogenase reductase"/>
    <property type="match status" value="1"/>
</dbReference>
<dbReference type="Proteomes" id="UP000799441">
    <property type="component" value="Unassembled WGS sequence"/>
</dbReference>
<name>A0A9P4Q945_9PEZI</name>
<dbReference type="PRINTS" id="PR00081">
    <property type="entry name" value="GDHRDH"/>
</dbReference>
<evidence type="ECO:0000256" key="2">
    <source>
        <dbReference type="ARBA" id="ARBA00022857"/>
    </source>
</evidence>
<evidence type="ECO:0000256" key="1">
    <source>
        <dbReference type="ARBA" id="ARBA00006484"/>
    </source>
</evidence>
<dbReference type="GO" id="GO:0016616">
    <property type="term" value="F:oxidoreductase activity, acting on the CH-OH group of donors, NAD or NADP as acceptor"/>
    <property type="evidence" value="ECO:0007669"/>
    <property type="project" value="TreeGrafter"/>
</dbReference>
<dbReference type="Pfam" id="PF13561">
    <property type="entry name" value="adh_short_C2"/>
    <property type="match status" value="1"/>
</dbReference>
<sequence length="270" mass="28987">MPGRLKDKVAIVTGASSGIGRSIALAYHKEGAKLVCADIRETTRFESSDEETEISTHDLIKQRGGEAVFVQVDVRNPAQVEALIGHAVTEHGALHVMCNNAGIAIEAYDPRPVWDVSIETWEKTIGVNATGVFLGIKYASAQMIKQDPLPCGDRGWIINTASILGLVGSESTVSYCAAKGAVVNMTRAAALDCAEHRIHVNAIAPGYTDSSMIETLTSDTQRREELSMRHPFRGLGKPEDMAKACVFLASEDAQWVTGTTISVDGGYVAR</sequence>
<protein>
    <submittedName>
        <fullName evidence="3">Short chain type dehydrogenase</fullName>
    </submittedName>
</protein>
<dbReference type="SUPFAM" id="SSF51735">
    <property type="entry name" value="NAD(P)-binding Rossmann-fold domains"/>
    <property type="match status" value="1"/>
</dbReference>
<keyword evidence="2" id="KW-0521">NADP</keyword>
<accession>A0A9P4Q945</accession>
<dbReference type="AlphaFoldDB" id="A0A9P4Q945"/>
<dbReference type="OrthoDB" id="417891at2759"/>
<dbReference type="InterPro" id="IPR036291">
    <property type="entry name" value="NAD(P)-bd_dom_sf"/>
</dbReference>
<dbReference type="PRINTS" id="PR00080">
    <property type="entry name" value="SDRFAMILY"/>
</dbReference>
<evidence type="ECO:0000313" key="3">
    <source>
        <dbReference type="EMBL" id="KAF2722883.1"/>
    </source>
</evidence>
<dbReference type="InterPro" id="IPR020904">
    <property type="entry name" value="Sc_DH/Rdtase_CS"/>
</dbReference>
<dbReference type="EMBL" id="MU003779">
    <property type="protein sequence ID" value="KAF2722883.1"/>
    <property type="molecule type" value="Genomic_DNA"/>
</dbReference>
<proteinExistence type="inferred from homology"/>
<dbReference type="CDD" id="cd05233">
    <property type="entry name" value="SDR_c"/>
    <property type="match status" value="1"/>
</dbReference>
<comment type="similarity">
    <text evidence="1">Belongs to the short-chain dehydrogenases/reductases (SDR) family.</text>
</comment>
<gene>
    <name evidence="3" type="ORF">K431DRAFT_243897</name>
</gene>
<organism evidence="3 4">
    <name type="scientific">Polychaeton citri CBS 116435</name>
    <dbReference type="NCBI Taxonomy" id="1314669"/>
    <lineage>
        <taxon>Eukaryota</taxon>
        <taxon>Fungi</taxon>
        <taxon>Dikarya</taxon>
        <taxon>Ascomycota</taxon>
        <taxon>Pezizomycotina</taxon>
        <taxon>Dothideomycetes</taxon>
        <taxon>Dothideomycetidae</taxon>
        <taxon>Capnodiales</taxon>
        <taxon>Capnodiaceae</taxon>
        <taxon>Polychaeton</taxon>
    </lineage>
</organism>
<evidence type="ECO:0000313" key="4">
    <source>
        <dbReference type="Proteomes" id="UP000799441"/>
    </source>
</evidence>
<reference evidence="3" key="1">
    <citation type="journal article" date="2020" name="Stud. Mycol.">
        <title>101 Dothideomycetes genomes: a test case for predicting lifestyles and emergence of pathogens.</title>
        <authorList>
            <person name="Haridas S."/>
            <person name="Albert R."/>
            <person name="Binder M."/>
            <person name="Bloem J."/>
            <person name="Labutti K."/>
            <person name="Salamov A."/>
            <person name="Andreopoulos B."/>
            <person name="Baker S."/>
            <person name="Barry K."/>
            <person name="Bills G."/>
            <person name="Bluhm B."/>
            <person name="Cannon C."/>
            <person name="Castanera R."/>
            <person name="Culley D."/>
            <person name="Daum C."/>
            <person name="Ezra D."/>
            <person name="Gonzalez J."/>
            <person name="Henrissat B."/>
            <person name="Kuo A."/>
            <person name="Liang C."/>
            <person name="Lipzen A."/>
            <person name="Lutzoni F."/>
            <person name="Magnuson J."/>
            <person name="Mondo S."/>
            <person name="Nolan M."/>
            <person name="Ohm R."/>
            <person name="Pangilinan J."/>
            <person name="Park H.-J."/>
            <person name="Ramirez L."/>
            <person name="Alfaro M."/>
            <person name="Sun H."/>
            <person name="Tritt A."/>
            <person name="Yoshinaga Y."/>
            <person name="Zwiers L.-H."/>
            <person name="Turgeon B."/>
            <person name="Goodwin S."/>
            <person name="Spatafora J."/>
            <person name="Crous P."/>
            <person name="Grigoriev I."/>
        </authorList>
    </citation>
    <scope>NUCLEOTIDE SEQUENCE</scope>
    <source>
        <strain evidence="3">CBS 116435</strain>
    </source>
</reference>
<dbReference type="PANTHER" id="PTHR42760:SF124">
    <property type="entry name" value="SHORT-CHAIN DEHYDROGENASE_REDUCTASE"/>
    <property type="match status" value="1"/>
</dbReference>
<dbReference type="PANTHER" id="PTHR42760">
    <property type="entry name" value="SHORT-CHAIN DEHYDROGENASES/REDUCTASES FAMILY MEMBER"/>
    <property type="match status" value="1"/>
</dbReference>
<keyword evidence="4" id="KW-1185">Reference proteome</keyword>
<dbReference type="InterPro" id="IPR002347">
    <property type="entry name" value="SDR_fam"/>
</dbReference>
<dbReference type="PROSITE" id="PS00061">
    <property type="entry name" value="ADH_SHORT"/>
    <property type="match status" value="1"/>
</dbReference>